<organism evidence="9 10">
    <name type="scientific">Nitrospira moscoviensis</name>
    <dbReference type="NCBI Taxonomy" id="42253"/>
    <lineage>
        <taxon>Bacteria</taxon>
        <taxon>Pseudomonadati</taxon>
        <taxon>Nitrospirota</taxon>
        <taxon>Nitrospiria</taxon>
        <taxon>Nitrospirales</taxon>
        <taxon>Nitrospiraceae</taxon>
        <taxon>Nitrospira</taxon>
    </lineage>
</organism>
<dbReference type="KEGG" id="nmv:NITMOv2_3874"/>
<dbReference type="SUPFAM" id="SSF51445">
    <property type="entry name" value="(Trans)glycosidases"/>
    <property type="match status" value="1"/>
</dbReference>
<evidence type="ECO:0000313" key="9">
    <source>
        <dbReference type="EMBL" id="ALA60261.1"/>
    </source>
</evidence>
<dbReference type="Pfam" id="PF00128">
    <property type="entry name" value="Alpha-amylase"/>
    <property type="match status" value="2"/>
</dbReference>
<dbReference type="InterPro" id="IPR045857">
    <property type="entry name" value="O16G_dom_2"/>
</dbReference>
<evidence type="ECO:0000256" key="2">
    <source>
        <dbReference type="ARBA" id="ARBA00005496"/>
    </source>
</evidence>
<protein>
    <recommendedName>
        <fullName evidence="3">maltose alpha-D-glucosyltransferase</fullName>
        <ecNumber evidence="3">5.4.99.16</ecNumber>
    </recommendedName>
    <alternativeName>
        <fullName evidence="7">Maltose alpha-D-glucosyltransferase</fullName>
    </alternativeName>
</protein>
<dbReference type="PANTHER" id="PTHR10357">
    <property type="entry name" value="ALPHA-AMYLASE FAMILY MEMBER"/>
    <property type="match status" value="1"/>
</dbReference>
<evidence type="ECO:0000256" key="1">
    <source>
        <dbReference type="ARBA" id="ARBA00001595"/>
    </source>
</evidence>
<dbReference type="InterPro" id="IPR017853">
    <property type="entry name" value="GH"/>
</dbReference>
<dbReference type="Proteomes" id="UP000069205">
    <property type="component" value="Chromosome"/>
</dbReference>
<dbReference type="FunFam" id="3.20.20.80:FF:000055">
    <property type="entry name" value="Trehalose synthase"/>
    <property type="match status" value="1"/>
</dbReference>
<dbReference type="InterPro" id="IPR006047">
    <property type="entry name" value="GH13_cat_dom"/>
</dbReference>
<evidence type="ECO:0000256" key="6">
    <source>
        <dbReference type="ARBA" id="ARBA00023235"/>
    </source>
</evidence>
<dbReference type="Gene3D" id="3.90.400.10">
    <property type="entry name" value="Oligo-1,6-glucosidase, Domain 2"/>
    <property type="match status" value="1"/>
</dbReference>
<name>A0A0K2GH45_NITMO</name>
<dbReference type="Gene3D" id="2.60.40.1180">
    <property type="entry name" value="Golgi alpha-mannosidase II"/>
    <property type="match status" value="1"/>
</dbReference>
<dbReference type="EMBL" id="CP011801">
    <property type="protein sequence ID" value="ALA60261.1"/>
    <property type="molecule type" value="Genomic_DNA"/>
</dbReference>
<dbReference type="AlphaFoldDB" id="A0A0K2GH45"/>
<dbReference type="InterPro" id="IPR013780">
    <property type="entry name" value="Glyco_hydro_b"/>
</dbReference>
<evidence type="ECO:0000256" key="4">
    <source>
        <dbReference type="ARBA" id="ARBA00022723"/>
    </source>
</evidence>
<proteinExistence type="inferred from homology"/>
<keyword evidence="10" id="KW-1185">Reference proteome</keyword>
<gene>
    <name evidence="9" type="primary">treS</name>
    <name evidence="9" type="ORF">NITMOv2_3874</name>
</gene>
<evidence type="ECO:0000256" key="3">
    <source>
        <dbReference type="ARBA" id="ARBA00012619"/>
    </source>
</evidence>
<comment type="catalytic activity">
    <reaction evidence="1">
        <text>D-maltose = alpha,alpha-trehalose</text>
        <dbReference type="Rhea" id="RHEA:15145"/>
        <dbReference type="ChEBI" id="CHEBI:16551"/>
        <dbReference type="ChEBI" id="CHEBI:17306"/>
        <dbReference type="EC" id="5.4.99.16"/>
    </reaction>
</comment>
<dbReference type="NCBIfam" id="TIGR02456">
    <property type="entry name" value="treS_nterm"/>
    <property type="match status" value="1"/>
</dbReference>
<evidence type="ECO:0000256" key="7">
    <source>
        <dbReference type="ARBA" id="ARBA00031378"/>
    </source>
</evidence>
<dbReference type="Gene3D" id="3.20.20.80">
    <property type="entry name" value="Glycosidases"/>
    <property type="match status" value="1"/>
</dbReference>
<dbReference type="CDD" id="cd11334">
    <property type="entry name" value="AmyAc_TreS"/>
    <property type="match status" value="1"/>
</dbReference>
<reference evidence="9 10" key="1">
    <citation type="journal article" date="2015" name="Proc. Natl. Acad. Sci. U.S.A.">
        <title>Expanded metabolic versatility of ubiquitous nitrite-oxidizing bacteria from the genus Nitrospira.</title>
        <authorList>
            <person name="Koch H."/>
            <person name="Lucker S."/>
            <person name="Albertsen M."/>
            <person name="Kitzinger K."/>
            <person name="Herbold C."/>
            <person name="Spieck E."/>
            <person name="Nielsen P.H."/>
            <person name="Wagner M."/>
            <person name="Daims H."/>
        </authorList>
    </citation>
    <scope>NUCLEOTIDE SEQUENCE [LARGE SCALE GENOMIC DNA]</scope>
    <source>
        <strain evidence="9 10">NSP M-1</strain>
    </source>
</reference>
<dbReference type="PATRIC" id="fig|42253.5.peg.3818"/>
<dbReference type="Pfam" id="PF16657">
    <property type="entry name" value="Malt_amylase_C"/>
    <property type="match status" value="1"/>
</dbReference>
<comment type="similarity">
    <text evidence="2">Belongs to the glycosyl hydrolase 13 family. TreS subfamily.</text>
</comment>
<dbReference type="SMART" id="SM00642">
    <property type="entry name" value="Aamy"/>
    <property type="match status" value="1"/>
</dbReference>
<keyword evidence="6 9" id="KW-0413">Isomerase</keyword>
<dbReference type="InterPro" id="IPR032091">
    <property type="entry name" value="Malt_amylase-like_C"/>
</dbReference>
<keyword evidence="5" id="KW-0106">Calcium</keyword>
<evidence type="ECO:0000259" key="8">
    <source>
        <dbReference type="SMART" id="SM00642"/>
    </source>
</evidence>
<dbReference type="GO" id="GO:0046872">
    <property type="term" value="F:metal ion binding"/>
    <property type="evidence" value="ECO:0007669"/>
    <property type="project" value="UniProtKB-KW"/>
</dbReference>
<dbReference type="STRING" id="42253.NITMOv2_3874"/>
<dbReference type="InterPro" id="IPR012810">
    <property type="entry name" value="TreS/a-amylase_N"/>
</dbReference>
<evidence type="ECO:0000313" key="10">
    <source>
        <dbReference type="Proteomes" id="UP000069205"/>
    </source>
</evidence>
<dbReference type="PANTHER" id="PTHR10357:SF219">
    <property type="entry name" value="MALTOSE ALPHA-D-GLUCOSYLTRANSFERASE"/>
    <property type="match status" value="1"/>
</dbReference>
<dbReference type="GO" id="GO:0047471">
    <property type="term" value="F:maltose alpha-D-glucosyltransferase activity"/>
    <property type="evidence" value="ECO:0007669"/>
    <property type="project" value="UniProtKB-EC"/>
</dbReference>
<sequence>MPMTDPLWYKDAVFYEVHVKAFFDGNDDGIGDFPGLTQKLDYLQWLGVNCIWLLPFFPSPLRDDGYDVADYLGVFADYGTLEDVRRFLDEAHRRGMRVIADLVLNHTSDQHPWFLESRSSPQSPKREYYVWSDTDKKYEKARIIFIDTEKSNWTWDPVAQAYYWHRFFSHQPDLNYDHPDLRRAMLDVLSFWLDQGLDGFRCDAVPYLFEREGTICENLPETHAYLKEVRKRIDEAYRGRILLAEANQWPADVRPYFGDGDEFHMAFHFPLMPRLFMGLRSEDWHPIVDMFIHTPPIPETCQWCLFLRNHDELTLEMCSGEERDYMYYAYARDPQMRRNIGIARRLAPLLDNDRRRIELLNSLVFTLPGSPIIYYGDEIGMGDNVHLGDRNGVRTPMQWSADRNGGFSKADAAALYLPVIADSLFGYQTANVEAQQQTPHSLLHWMRRLIAVRKRHRAFGRGTIEFLRPRNEKVLAYLRRHGEDVLLLVHNLAGSAQAVELEIRQFKGAVPIELFGESRFPAVGEAPYMLSLAPYGYYWFQLQRTTAGEPTYGIEDSLI</sequence>
<dbReference type="GO" id="GO:0016798">
    <property type="term" value="F:hydrolase activity, acting on glycosyl bonds"/>
    <property type="evidence" value="ECO:0007669"/>
    <property type="project" value="UniProtKB-KW"/>
</dbReference>
<dbReference type="GO" id="GO:0005975">
    <property type="term" value="P:carbohydrate metabolic process"/>
    <property type="evidence" value="ECO:0007669"/>
    <property type="project" value="InterPro"/>
</dbReference>
<feature type="domain" description="Glycosyl hydrolase family 13 catalytic" evidence="8">
    <location>
        <begin position="16"/>
        <end position="414"/>
    </location>
</feature>
<evidence type="ECO:0000256" key="5">
    <source>
        <dbReference type="ARBA" id="ARBA00022837"/>
    </source>
</evidence>
<keyword evidence="4" id="KW-0479">Metal-binding</keyword>
<keyword evidence="9" id="KW-0326">Glycosidase</keyword>
<dbReference type="SUPFAM" id="SSF51011">
    <property type="entry name" value="Glycosyl hydrolase domain"/>
    <property type="match status" value="1"/>
</dbReference>
<accession>A0A0K2GH45</accession>
<keyword evidence="9" id="KW-0378">Hydrolase</keyword>
<dbReference type="EC" id="5.4.99.16" evidence="3"/>